<name>A0A4Y1ZF91_9BACL</name>
<gene>
    <name evidence="1" type="ORF">NBRC111894_3390</name>
</gene>
<evidence type="ECO:0000313" key="2">
    <source>
        <dbReference type="Proteomes" id="UP000319716"/>
    </source>
</evidence>
<proteinExistence type="predicted"/>
<protein>
    <submittedName>
        <fullName evidence="1">Uncharacterized protein</fullName>
    </submittedName>
</protein>
<evidence type="ECO:0000313" key="1">
    <source>
        <dbReference type="EMBL" id="GAY77836.1"/>
    </source>
</evidence>
<reference evidence="1 2" key="1">
    <citation type="submission" date="2017-11" db="EMBL/GenBank/DDBJ databases">
        <title>Draft Genome Sequence of Sporolactobacillus inulinus NBRC 111894 Isolated from Koso, a Japanese Sugar-Vegetable Fermented Beverage.</title>
        <authorList>
            <person name="Chiou T.Y."/>
            <person name="Oshima K."/>
            <person name="Suda W."/>
            <person name="Hattori M."/>
            <person name="Takahashi T."/>
        </authorList>
    </citation>
    <scope>NUCLEOTIDE SEQUENCE [LARGE SCALE GENOMIC DNA]</scope>
    <source>
        <strain evidence="1 2">NBRC111894</strain>
    </source>
</reference>
<comment type="caution">
    <text evidence="1">The sequence shown here is derived from an EMBL/GenBank/DDBJ whole genome shotgun (WGS) entry which is preliminary data.</text>
</comment>
<organism evidence="1 2">
    <name type="scientific">Sporolactobacillus inulinus</name>
    <dbReference type="NCBI Taxonomy" id="2078"/>
    <lineage>
        <taxon>Bacteria</taxon>
        <taxon>Bacillati</taxon>
        <taxon>Bacillota</taxon>
        <taxon>Bacilli</taxon>
        <taxon>Bacillales</taxon>
        <taxon>Sporolactobacillaceae</taxon>
        <taxon>Sporolactobacillus</taxon>
    </lineage>
</organism>
<accession>A0A4Y1ZF91</accession>
<dbReference type="EMBL" id="BEXB01000034">
    <property type="protein sequence ID" value="GAY77836.1"/>
    <property type="molecule type" value="Genomic_DNA"/>
</dbReference>
<dbReference type="Proteomes" id="UP000319716">
    <property type="component" value="Unassembled WGS sequence"/>
</dbReference>
<sequence>MIRVLLMFFNIPTVALASLSKWMICFHVINDAHGLVLFAQAPA</sequence>
<dbReference type="AlphaFoldDB" id="A0A4Y1ZF91"/>